<organism evidence="1 2">
    <name type="scientific">Panicum miliaceum</name>
    <name type="common">Proso millet</name>
    <name type="synonym">Broomcorn millet</name>
    <dbReference type="NCBI Taxonomy" id="4540"/>
    <lineage>
        <taxon>Eukaryota</taxon>
        <taxon>Viridiplantae</taxon>
        <taxon>Streptophyta</taxon>
        <taxon>Embryophyta</taxon>
        <taxon>Tracheophyta</taxon>
        <taxon>Spermatophyta</taxon>
        <taxon>Magnoliopsida</taxon>
        <taxon>Liliopsida</taxon>
        <taxon>Poales</taxon>
        <taxon>Poaceae</taxon>
        <taxon>PACMAD clade</taxon>
        <taxon>Panicoideae</taxon>
        <taxon>Panicodae</taxon>
        <taxon>Paniceae</taxon>
        <taxon>Panicinae</taxon>
        <taxon>Panicum</taxon>
        <taxon>Panicum sect. Panicum</taxon>
    </lineage>
</organism>
<dbReference type="AlphaFoldDB" id="A0A3L6S3V7"/>
<keyword evidence="2" id="KW-1185">Reference proteome</keyword>
<accession>A0A3L6S3V7</accession>
<gene>
    <name evidence="1" type="ORF">C2845_PM02G16890</name>
</gene>
<evidence type="ECO:0000313" key="1">
    <source>
        <dbReference type="EMBL" id="RLN15598.1"/>
    </source>
</evidence>
<protein>
    <submittedName>
        <fullName evidence="1">Uncharacterized protein</fullName>
    </submittedName>
</protein>
<dbReference type="Proteomes" id="UP000275267">
    <property type="component" value="Unassembled WGS sequence"/>
</dbReference>
<reference evidence="2" key="1">
    <citation type="journal article" date="2019" name="Nat. Commun.">
        <title>The genome of broomcorn millet.</title>
        <authorList>
            <person name="Zou C."/>
            <person name="Miki D."/>
            <person name="Li D."/>
            <person name="Tang Q."/>
            <person name="Xiao L."/>
            <person name="Rajput S."/>
            <person name="Deng P."/>
            <person name="Jia W."/>
            <person name="Huang R."/>
            <person name="Zhang M."/>
            <person name="Sun Y."/>
            <person name="Hu J."/>
            <person name="Fu X."/>
            <person name="Schnable P.S."/>
            <person name="Li F."/>
            <person name="Zhang H."/>
            <person name="Feng B."/>
            <person name="Zhu X."/>
            <person name="Liu R."/>
            <person name="Schnable J.C."/>
            <person name="Zhu J.-K."/>
            <person name="Zhang H."/>
        </authorList>
    </citation>
    <scope>NUCLEOTIDE SEQUENCE [LARGE SCALE GENOMIC DNA]</scope>
</reference>
<dbReference type="EMBL" id="PQIB02000005">
    <property type="protein sequence ID" value="RLN15598.1"/>
    <property type="molecule type" value="Genomic_DNA"/>
</dbReference>
<dbReference type="OrthoDB" id="693815at2759"/>
<name>A0A3L6S3V7_PANMI</name>
<comment type="caution">
    <text evidence="1">The sequence shown here is derived from an EMBL/GenBank/DDBJ whole genome shotgun (WGS) entry which is preliminary data.</text>
</comment>
<proteinExistence type="predicted"/>
<sequence>MDAYVTEIRKLKNKFLRLEIHHVIPDNNVGSNVLSKLGFDRANVLPGVFVHELHHPSIKAPDSSSIAQGPKEPNREVLMIKVDWRVTFIDYIQEHKQPPGIDPKSAEATRILRRSKGYVLVGGNLYKRG</sequence>
<evidence type="ECO:0000313" key="2">
    <source>
        <dbReference type="Proteomes" id="UP000275267"/>
    </source>
</evidence>